<dbReference type="PROSITE" id="PS50297">
    <property type="entry name" value="ANK_REP_REGION"/>
    <property type="match status" value="4"/>
</dbReference>
<sequence>MDPKAMQFNEFVDLLHKKNFMDADRCLLENPDLLRYVDSAQRMALHYAAGGGHFDLVCRELGEDRGLACVEDDNGWTLLQIAASAGQLEIVRLLMDLEVDVNHRISTGQSALHFACSKNHSAIVQLLIENGADLNAQDERGTTPLHKAASQGHQRIVNLLLGCRKKLQIDLPNREGDTALHLACEDQQMDVALLLARSGASIEKKNRQNKTPVDLVDGKEQKLKLVKASESVKPTAGT</sequence>
<feature type="repeat" description="ANK" evidence="3">
    <location>
        <begin position="74"/>
        <end position="106"/>
    </location>
</feature>
<gene>
    <name evidence="4" type="ORF">niasHT_027558</name>
</gene>
<protein>
    <recommendedName>
        <fullName evidence="6">ANK_REP_REGION domain-containing protein</fullName>
    </recommendedName>
</protein>
<dbReference type="Pfam" id="PF12796">
    <property type="entry name" value="Ank_2"/>
    <property type="match status" value="2"/>
</dbReference>
<proteinExistence type="predicted"/>
<dbReference type="EMBL" id="JBICBT010000830">
    <property type="protein sequence ID" value="KAL3098013.1"/>
    <property type="molecule type" value="Genomic_DNA"/>
</dbReference>
<organism evidence="4 5">
    <name type="scientific">Heterodera trifolii</name>
    <dbReference type="NCBI Taxonomy" id="157864"/>
    <lineage>
        <taxon>Eukaryota</taxon>
        <taxon>Metazoa</taxon>
        <taxon>Ecdysozoa</taxon>
        <taxon>Nematoda</taxon>
        <taxon>Chromadorea</taxon>
        <taxon>Rhabditida</taxon>
        <taxon>Tylenchina</taxon>
        <taxon>Tylenchomorpha</taxon>
        <taxon>Tylenchoidea</taxon>
        <taxon>Heteroderidae</taxon>
        <taxon>Heteroderinae</taxon>
        <taxon>Heterodera</taxon>
    </lineage>
</organism>
<evidence type="ECO:0000256" key="1">
    <source>
        <dbReference type="ARBA" id="ARBA00022737"/>
    </source>
</evidence>
<dbReference type="SUPFAM" id="SSF48403">
    <property type="entry name" value="Ankyrin repeat"/>
    <property type="match status" value="1"/>
</dbReference>
<evidence type="ECO:0000256" key="2">
    <source>
        <dbReference type="ARBA" id="ARBA00023043"/>
    </source>
</evidence>
<feature type="repeat" description="ANK" evidence="3">
    <location>
        <begin position="175"/>
        <end position="207"/>
    </location>
</feature>
<accession>A0ABD2K549</accession>
<keyword evidence="2 3" id="KW-0040">ANK repeat</keyword>
<dbReference type="PRINTS" id="PR01415">
    <property type="entry name" value="ANKYRIN"/>
</dbReference>
<evidence type="ECO:0000313" key="4">
    <source>
        <dbReference type="EMBL" id="KAL3098013.1"/>
    </source>
</evidence>
<keyword evidence="5" id="KW-1185">Reference proteome</keyword>
<dbReference type="PROSITE" id="PS50088">
    <property type="entry name" value="ANK_REPEAT"/>
    <property type="match status" value="4"/>
</dbReference>
<feature type="repeat" description="ANK" evidence="3">
    <location>
        <begin position="140"/>
        <end position="161"/>
    </location>
</feature>
<dbReference type="InterPro" id="IPR002110">
    <property type="entry name" value="Ankyrin_rpt"/>
</dbReference>
<dbReference type="PANTHER" id="PTHR24171">
    <property type="entry name" value="ANKYRIN REPEAT DOMAIN-CONTAINING PROTEIN 39-RELATED"/>
    <property type="match status" value="1"/>
</dbReference>
<dbReference type="SMART" id="SM00248">
    <property type="entry name" value="ANK"/>
    <property type="match status" value="5"/>
</dbReference>
<reference evidence="4 5" key="1">
    <citation type="submission" date="2024-10" db="EMBL/GenBank/DDBJ databases">
        <authorList>
            <person name="Kim D."/>
        </authorList>
    </citation>
    <scope>NUCLEOTIDE SEQUENCE [LARGE SCALE GENOMIC DNA]</scope>
    <source>
        <strain evidence="4">BH-2024</strain>
    </source>
</reference>
<comment type="caution">
    <text evidence="4">The sequence shown here is derived from an EMBL/GenBank/DDBJ whole genome shotgun (WGS) entry which is preliminary data.</text>
</comment>
<feature type="repeat" description="ANK" evidence="3">
    <location>
        <begin position="107"/>
        <end position="139"/>
    </location>
</feature>
<keyword evidence="1" id="KW-0677">Repeat</keyword>
<dbReference type="InterPro" id="IPR036770">
    <property type="entry name" value="Ankyrin_rpt-contain_sf"/>
</dbReference>
<name>A0ABD2K549_9BILA</name>
<dbReference type="AlphaFoldDB" id="A0ABD2K549"/>
<evidence type="ECO:0008006" key="6">
    <source>
        <dbReference type="Google" id="ProtNLM"/>
    </source>
</evidence>
<dbReference type="Proteomes" id="UP001620626">
    <property type="component" value="Unassembled WGS sequence"/>
</dbReference>
<dbReference type="Gene3D" id="1.25.40.20">
    <property type="entry name" value="Ankyrin repeat-containing domain"/>
    <property type="match status" value="1"/>
</dbReference>
<evidence type="ECO:0000256" key="3">
    <source>
        <dbReference type="PROSITE-ProRule" id="PRU00023"/>
    </source>
</evidence>
<evidence type="ECO:0000313" key="5">
    <source>
        <dbReference type="Proteomes" id="UP001620626"/>
    </source>
</evidence>